<keyword evidence="4" id="KW-1185">Reference proteome</keyword>
<dbReference type="STRING" id="27835.A0A158R0B2"/>
<dbReference type="WBParaSite" id="NBR_0001147001-mRNA-1">
    <property type="protein sequence ID" value="NBR_0001147001-mRNA-1"/>
    <property type="gene ID" value="NBR_0001147001"/>
</dbReference>
<feature type="signal peptide" evidence="1">
    <location>
        <begin position="1"/>
        <end position="26"/>
    </location>
</feature>
<gene>
    <name evidence="3" type="ORF">NBR_LOCUS11471</name>
</gene>
<dbReference type="PANTHER" id="PTHR10334">
    <property type="entry name" value="CYSTEINE-RICH SECRETORY PROTEIN-RELATED"/>
    <property type="match status" value="1"/>
</dbReference>
<evidence type="ECO:0000313" key="5">
    <source>
        <dbReference type="WBParaSite" id="NBR_0001147001-mRNA-1"/>
    </source>
</evidence>
<evidence type="ECO:0000313" key="4">
    <source>
        <dbReference type="Proteomes" id="UP000271162"/>
    </source>
</evidence>
<reference evidence="5" key="1">
    <citation type="submission" date="2016-04" db="UniProtKB">
        <authorList>
            <consortium name="WormBaseParasite"/>
        </authorList>
    </citation>
    <scope>IDENTIFICATION</scope>
</reference>
<dbReference type="GO" id="GO:0005576">
    <property type="term" value="C:extracellular region"/>
    <property type="evidence" value="ECO:0007669"/>
    <property type="project" value="InterPro"/>
</dbReference>
<protein>
    <submittedName>
        <fullName evidence="5">SCP domain-containing protein</fullName>
    </submittedName>
</protein>
<dbReference type="SMART" id="SM00198">
    <property type="entry name" value="SCP"/>
    <property type="match status" value="1"/>
</dbReference>
<dbReference type="OMA" id="FANEYDC"/>
<dbReference type="PRINTS" id="PR00837">
    <property type="entry name" value="V5TPXLIKE"/>
</dbReference>
<evidence type="ECO:0000259" key="2">
    <source>
        <dbReference type="SMART" id="SM00198"/>
    </source>
</evidence>
<reference evidence="3 4" key="2">
    <citation type="submission" date="2018-11" db="EMBL/GenBank/DDBJ databases">
        <authorList>
            <consortium name="Pathogen Informatics"/>
        </authorList>
    </citation>
    <scope>NUCLEOTIDE SEQUENCE [LARGE SCALE GENOMIC DNA]</scope>
</reference>
<feature type="chain" id="PRO_5043135715" evidence="1">
    <location>
        <begin position="27"/>
        <end position="300"/>
    </location>
</feature>
<name>A0A158R0B2_NIPBR</name>
<dbReference type="InterPro" id="IPR001283">
    <property type="entry name" value="CRISP-related"/>
</dbReference>
<proteinExistence type="predicted"/>
<accession>A0A158R0B2</accession>
<dbReference type="SUPFAM" id="SSF55797">
    <property type="entry name" value="PR-1-like"/>
    <property type="match status" value="2"/>
</dbReference>
<organism evidence="5">
    <name type="scientific">Nippostrongylus brasiliensis</name>
    <name type="common">Rat hookworm</name>
    <dbReference type="NCBI Taxonomy" id="27835"/>
    <lineage>
        <taxon>Eukaryota</taxon>
        <taxon>Metazoa</taxon>
        <taxon>Ecdysozoa</taxon>
        <taxon>Nematoda</taxon>
        <taxon>Chromadorea</taxon>
        <taxon>Rhabditida</taxon>
        <taxon>Rhabditina</taxon>
        <taxon>Rhabditomorpha</taxon>
        <taxon>Strongyloidea</taxon>
        <taxon>Heligmosomidae</taxon>
        <taxon>Nippostrongylus</taxon>
    </lineage>
</organism>
<dbReference type="Gene3D" id="3.40.33.10">
    <property type="entry name" value="CAP"/>
    <property type="match status" value="2"/>
</dbReference>
<dbReference type="EMBL" id="UYSL01020532">
    <property type="protein sequence ID" value="VDL75060.1"/>
    <property type="molecule type" value="Genomic_DNA"/>
</dbReference>
<evidence type="ECO:0000313" key="3">
    <source>
        <dbReference type="EMBL" id="VDL75060.1"/>
    </source>
</evidence>
<dbReference type="InterPro" id="IPR014044">
    <property type="entry name" value="CAP_dom"/>
</dbReference>
<dbReference type="CDD" id="cd05380">
    <property type="entry name" value="CAP_euk"/>
    <property type="match status" value="1"/>
</dbReference>
<dbReference type="InterPro" id="IPR018244">
    <property type="entry name" value="Allrgn_V5/Tpx1_CS"/>
</dbReference>
<dbReference type="PROSITE" id="PS01010">
    <property type="entry name" value="CRISP_2"/>
    <property type="match status" value="1"/>
</dbReference>
<dbReference type="AlphaFoldDB" id="A0A158R0B2"/>
<feature type="domain" description="SCP" evidence="2">
    <location>
        <begin position="137"/>
        <end position="271"/>
    </location>
</feature>
<sequence length="300" mass="33164">MPSVGGYSSNMFRILLSLIILQAIETQATLGLQAPISDIPLLTDIVGKINKLRTAIATGQDAQKNKLYMPQSDQMFKLVYDADLTRQAMMLTLMCDDVQPPPAPNSYVYYRSGKTVDNAVVDGALLYWYNLADNNMDANATYTSILNGFAQRYDQLLGADAQAYAESCPTSAVPTINNYAYGQNMLIIYTVRKAYSDLIKMAIRFWSDEIHNNMINSNMNFNDFVVKRPTPPISFTQMVWANHKTVGCGAHRCGSYTVIVCRYKPGGNIIGEFVYNVGPPCSACQYGCNNQSLCIVPVGS</sequence>
<dbReference type="Pfam" id="PF00188">
    <property type="entry name" value="CAP"/>
    <property type="match status" value="1"/>
</dbReference>
<dbReference type="Proteomes" id="UP000271162">
    <property type="component" value="Unassembled WGS sequence"/>
</dbReference>
<evidence type="ECO:0000256" key="1">
    <source>
        <dbReference type="SAM" id="SignalP"/>
    </source>
</evidence>
<dbReference type="InterPro" id="IPR035940">
    <property type="entry name" value="CAP_sf"/>
</dbReference>
<keyword evidence="1" id="KW-0732">Signal</keyword>